<sequence>MAFEWTWWSSWLFWPIRYLLYAKILGSSHHSLQCHLKGVVALSRAPPRTRNVSRRSGIESDRLHKGACAVQ</sequence>
<feature type="region of interest" description="Disordered" evidence="1">
    <location>
        <begin position="48"/>
        <end position="71"/>
    </location>
</feature>
<keyword evidence="2" id="KW-0732">Signal</keyword>
<evidence type="ECO:0008006" key="5">
    <source>
        <dbReference type="Google" id="ProtNLM"/>
    </source>
</evidence>
<dbReference type="AlphaFoldDB" id="A0A6A6SHH0"/>
<name>A0A6A6SHH0_9PLEO</name>
<organism evidence="3 4">
    <name type="scientific">Massarina eburnea CBS 473.64</name>
    <dbReference type="NCBI Taxonomy" id="1395130"/>
    <lineage>
        <taxon>Eukaryota</taxon>
        <taxon>Fungi</taxon>
        <taxon>Dikarya</taxon>
        <taxon>Ascomycota</taxon>
        <taxon>Pezizomycotina</taxon>
        <taxon>Dothideomycetes</taxon>
        <taxon>Pleosporomycetidae</taxon>
        <taxon>Pleosporales</taxon>
        <taxon>Massarineae</taxon>
        <taxon>Massarinaceae</taxon>
        <taxon>Massarina</taxon>
    </lineage>
</organism>
<dbReference type="EMBL" id="MU006777">
    <property type="protein sequence ID" value="KAF2645878.1"/>
    <property type="molecule type" value="Genomic_DNA"/>
</dbReference>
<dbReference type="Proteomes" id="UP000799753">
    <property type="component" value="Unassembled WGS sequence"/>
</dbReference>
<evidence type="ECO:0000313" key="3">
    <source>
        <dbReference type="EMBL" id="KAF2645878.1"/>
    </source>
</evidence>
<gene>
    <name evidence="3" type="ORF">P280DRAFT_131531</name>
</gene>
<feature type="chain" id="PRO_5025477860" description="Secreted protein" evidence="2">
    <location>
        <begin position="27"/>
        <end position="71"/>
    </location>
</feature>
<proteinExistence type="predicted"/>
<evidence type="ECO:0000313" key="4">
    <source>
        <dbReference type="Proteomes" id="UP000799753"/>
    </source>
</evidence>
<evidence type="ECO:0000256" key="2">
    <source>
        <dbReference type="SAM" id="SignalP"/>
    </source>
</evidence>
<evidence type="ECO:0000256" key="1">
    <source>
        <dbReference type="SAM" id="MobiDB-lite"/>
    </source>
</evidence>
<reference evidence="3" key="1">
    <citation type="journal article" date="2020" name="Stud. Mycol.">
        <title>101 Dothideomycetes genomes: a test case for predicting lifestyles and emergence of pathogens.</title>
        <authorList>
            <person name="Haridas S."/>
            <person name="Albert R."/>
            <person name="Binder M."/>
            <person name="Bloem J."/>
            <person name="Labutti K."/>
            <person name="Salamov A."/>
            <person name="Andreopoulos B."/>
            <person name="Baker S."/>
            <person name="Barry K."/>
            <person name="Bills G."/>
            <person name="Bluhm B."/>
            <person name="Cannon C."/>
            <person name="Castanera R."/>
            <person name="Culley D."/>
            <person name="Daum C."/>
            <person name="Ezra D."/>
            <person name="Gonzalez J."/>
            <person name="Henrissat B."/>
            <person name="Kuo A."/>
            <person name="Liang C."/>
            <person name="Lipzen A."/>
            <person name="Lutzoni F."/>
            <person name="Magnuson J."/>
            <person name="Mondo S."/>
            <person name="Nolan M."/>
            <person name="Ohm R."/>
            <person name="Pangilinan J."/>
            <person name="Park H.-J."/>
            <person name="Ramirez L."/>
            <person name="Alfaro M."/>
            <person name="Sun H."/>
            <person name="Tritt A."/>
            <person name="Yoshinaga Y."/>
            <person name="Zwiers L.-H."/>
            <person name="Turgeon B."/>
            <person name="Goodwin S."/>
            <person name="Spatafora J."/>
            <person name="Crous P."/>
            <person name="Grigoriev I."/>
        </authorList>
    </citation>
    <scope>NUCLEOTIDE SEQUENCE</scope>
    <source>
        <strain evidence="3">CBS 473.64</strain>
    </source>
</reference>
<accession>A0A6A6SHH0</accession>
<protein>
    <recommendedName>
        <fullName evidence="5">Secreted protein</fullName>
    </recommendedName>
</protein>
<feature type="signal peptide" evidence="2">
    <location>
        <begin position="1"/>
        <end position="26"/>
    </location>
</feature>
<keyword evidence="4" id="KW-1185">Reference proteome</keyword>